<dbReference type="Proteomes" id="UP001153076">
    <property type="component" value="Unassembled WGS sequence"/>
</dbReference>
<dbReference type="AlphaFoldDB" id="A0A9Q1JWW0"/>
<comment type="caution">
    <text evidence="3">The sequence shown here is derived from an EMBL/GenBank/DDBJ whole genome shotgun (WGS) entry which is preliminary data.</text>
</comment>
<evidence type="ECO:0000313" key="4">
    <source>
        <dbReference type="Proteomes" id="UP001153076"/>
    </source>
</evidence>
<dbReference type="Gene3D" id="3.40.640.10">
    <property type="entry name" value="Type I PLP-dependent aspartate aminotransferase-like (Major domain)"/>
    <property type="match status" value="2"/>
</dbReference>
<evidence type="ECO:0008006" key="5">
    <source>
        <dbReference type="Google" id="ProtNLM"/>
    </source>
</evidence>
<dbReference type="EMBL" id="JAKOGI010000611">
    <property type="protein sequence ID" value="KAJ8432355.1"/>
    <property type="molecule type" value="Genomic_DNA"/>
</dbReference>
<reference evidence="3" key="1">
    <citation type="submission" date="2022-04" db="EMBL/GenBank/DDBJ databases">
        <title>Carnegiea gigantea Genome sequencing and assembly v2.</title>
        <authorList>
            <person name="Copetti D."/>
            <person name="Sanderson M.J."/>
            <person name="Burquez A."/>
            <person name="Wojciechowski M.F."/>
        </authorList>
    </citation>
    <scope>NUCLEOTIDE SEQUENCE</scope>
    <source>
        <strain evidence="3">SGP5-SGP5p</strain>
        <tissue evidence="3">Aerial part</tissue>
    </source>
</reference>
<proteinExistence type="inferred from homology"/>
<keyword evidence="2" id="KW-0210">Decarboxylase</keyword>
<dbReference type="InterPro" id="IPR015421">
    <property type="entry name" value="PyrdxlP-dep_Trfase_major"/>
</dbReference>
<protein>
    <recommendedName>
        <fullName evidence="5">Histidine decarboxylase</fullName>
    </recommendedName>
</protein>
<accession>A0A9Q1JWW0</accession>
<keyword evidence="2" id="KW-0456">Lyase</keyword>
<dbReference type="GO" id="GO:0016831">
    <property type="term" value="F:carboxy-lyase activity"/>
    <property type="evidence" value="ECO:0007669"/>
    <property type="project" value="UniProtKB-KW"/>
</dbReference>
<organism evidence="3 4">
    <name type="scientific">Carnegiea gigantea</name>
    <dbReference type="NCBI Taxonomy" id="171969"/>
    <lineage>
        <taxon>Eukaryota</taxon>
        <taxon>Viridiplantae</taxon>
        <taxon>Streptophyta</taxon>
        <taxon>Embryophyta</taxon>
        <taxon>Tracheophyta</taxon>
        <taxon>Spermatophyta</taxon>
        <taxon>Magnoliopsida</taxon>
        <taxon>eudicotyledons</taxon>
        <taxon>Gunneridae</taxon>
        <taxon>Pentapetalae</taxon>
        <taxon>Caryophyllales</taxon>
        <taxon>Cactineae</taxon>
        <taxon>Cactaceae</taxon>
        <taxon>Cactoideae</taxon>
        <taxon>Echinocereeae</taxon>
        <taxon>Carnegiea</taxon>
    </lineage>
</organism>
<evidence type="ECO:0000313" key="3">
    <source>
        <dbReference type="EMBL" id="KAJ8432355.1"/>
    </source>
</evidence>
<name>A0A9Q1JWW0_9CARY</name>
<dbReference type="OrthoDB" id="1928847at2759"/>
<dbReference type="InterPro" id="IPR015424">
    <property type="entry name" value="PyrdxlP-dep_Trfase"/>
</dbReference>
<dbReference type="PANTHER" id="PTHR46101:SF2">
    <property type="entry name" value="SERINE DECARBOXYLASE"/>
    <property type="match status" value="1"/>
</dbReference>
<keyword evidence="4" id="KW-1185">Reference proteome</keyword>
<comment type="similarity">
    <text evidence="1">Belongs to the group II decarboxylase family.</text>
</comment>
<evidence type="ECO:0000256" key="1">
    <source>
        <dbReference type="ARBA" id="ARBA00009533"/>
    </source>
</evidence>
<gene>
    <name evidence="3" type="ORF">Cgig2_014974</name>
</gene>
<dbReference type="SUPFAM" id="SSF53383">
    <property type="entry name" value="PLP-dependent transferases"/>
    <property type="match status" value="1"/>
</dbReference>
<dbReference type="PANTHER" id="PTHR46101">
    <property type="match status" value="1"/>
</dbReference>
<sequence length="298" mass="33757">MVLEQHFLYRPSNSQVTLRIPGVTFTSLTCHLLGYQVDFNFDYAALNKLQPFPLNNCGDPFMKSNYGVNSKQFEVAVLDWFARLWEIDMDEYWGYITSGSTEANFHAIIMGMDCIKIETLMSAEIDCTDFKAKLLQNEDKPAIINVNIGTTFKGAIDDMDLVIQTLEECGFSRNQFYIHCDGALSGLIVPFVEQQEQHTPIFLWYILSKKGHIGLRKDAQKCLQNAKYLKDRLINAGISLSCQGNIAHVVVMVSVSKEKLEAFLDELIEKHPTWSNEGAHPCVAFDIGLENCVCLLHR</sequence>
<dbReference type="InterPro" id="IPR051151">
    <property type="entry name" value="Group_II_Decarboxylase"/>
</dbReference>
<evidence type="ECO:0000256" key="2">
    <source>
        <dbReference type="ARBA" id="ARBA00022793"/>
    </source>
</evidence>